<name>A0A7W7QGH5_9ACTN</name>
<dbReference type="Proteomes" id="UP000552644">
    <property type="component" value="Unassembled WGS sequence"/>
</dbReference>
<evidence type="ECO:0000313" key="3">
    <source>
        <dbReference type="Proteomes" id="UP000552644"/>
    </source>
</evidence>
<keyword evidence="3" id="KW-1185">Reference proteome</keyword>
<evidence type="ECO:0000256" key="1">
    <source>
        <dbReference type="SAM" id="MobiDB-lite"/>
    </source>
</evidence>
<proteinExistence type="predicted"/>
<accession>A0A7W7QGH5</accession>
<protein>
    <submittedName>
        <fullName evidence="2">Uncharacterized protein</fullName>
    </submittedName>
</protein>
<dbReference type="RefSeq" id="WP_281401216.1">
    <property type="nucleotide sequence ID" value="NZ_JACHJP010000001.1"/>
</dbReference>
<gene>
    <name evidence="2" type="ORF">FHS44_000006</name>
</gene>
<feature type="region of interest" description="Disordered" evidence="1">
    <location>
        <begin position="24"/>
        <end position="44"/>
    </location>
</feature>
<sequence length="44" mass="4716">MWNAMVAADEHGVTRAIKDNIAQGLEEGGAGPDKWPVRPGVKRS</sequence>
<organism evidence="2 3">
    <name type="scientific">Streptosporangium saharense</name>
    <dbReference type="NCBI Taxonomy" id="1706840"/>
    <lineage>
        <taxon>Bacteria</taxon>
        <taxon>Bacillati</taxon>
        <taxon>Actinomycetota</taxon>
        <taxon>Actinomycetes</taxon>
        <taxon>Streptosporangiales</taxon>
        <taxon>Streptosporangiaceae</taxon>
        <taxon>Streptosporangium</taxon>
    </lineage>
</organism>
<evidence type="ECO:0000313" key="2">
    <source>
        <dbReference type="EMBL" id="MBB4912934.1"/>
    </source>
</evidence>
<dbReference type="AlphaFoldDB" id="A0A7W7QGH5"/>
<comment type="caution">
    <text evidence="2">The sequence shown here is derived from an EMBL/GenBank/DDBJ whole genome shotgun (WGS) entry which is preliminary data.</text>
</comment>
<reference evidence="2 3" key="1">
    <citation type="submission" date="2020-08" db="EMBL/GenBank/DDBJ databases">
        <title>Genomic Encyclopedia of Type Strains, Phase III (KMG-III): the genomes of soil and plant-associated and newly described type strains.</title>
        <authorList>
            <person name="Whitman W."/>
        </authorList>
    </citation>
    <scope>NUCLEOTIDE SEQUENCE [LARGE SCALE GENOMIC DNA]</scope>
    <source>
        <strain evidence="2 3">CECT 8840</strain>
    </source>
</reference>
<dbReference type="EMBL" id="JACHJP010000001">
    <property type="protein sequence ID" value="MBB4912934.1"/>
    <property type="molecule type" value="Genomic_DNA"/>
</dbReference>